<name>A0A5P9XQC8_ACITH</name>
<feature type="transmembrane region" description="Helical" evidence="1">
    <location>
        <begin position="59"/>
        <end position="83"/>
    </location>
</feature>
<dbReference type="KEGG" id="atx:GCD22_01777"/>
<feature type="transmembrane region" description="Helical" evidence="1">
    <location>
        <begin position="95"/>
        <end position="113"/>
    </location>
</feature>
<keyword evidence="1" id="KW-0472">Membrane</keyword>
<dbReference type="AlphaFoldDB" id="A0A5P9XQC8"/>
<protein>
    <submittedName>
        <fullName evidence="2">Uncharacterized protein</fullName>
    </submittedName>
</protein>
<feature type="transmembrane region" description="Helical" evidence="1">
    <location>
        <begin position="195"/>
        <end position="219"/>
    </location>
</feature>
<accession>A0A5P9XQC8</accession>
<gene>
    <name evidence="2" type="ORF">GCD22_01777</name>
</gene>
<reference evidence="2 3" key="1">
    <citation type="submission" date="2019-10" db="EMBL/GenBank/DDBJ databases">
        <authorList>
            <person name="Wang R."/>
        </authorList>
    </citation>
    <scope>NUCLEOTIDE SEQUENCE [LARGE SCALE GENOMIC DNA]</scope>
    <source>
        <strain evidence="2 3">ATCC 19377</strain>
    </source>
</reference>
<dbReference type="GeneID" id="60696109"/>
<organism evidence="2 3">
    <name type="scientific">Acidithiobacillus thiooxidans ATCC 19377</name>
    <dbReference type="NCBI Taxonomy" id="637390"/>
    <lineage>
        <taxon>Bacteria</taxon>
        <taxon>Pseudomonadati</taxon>
        <taxon>Pseudomonadota</taxon>
        <taxon>Acidithiobacillia</taxon>
        <taxon>Acidithiobacillales</taxon>
        <taxon>Acidithiobacillaceae</taxon>
        <taxon>Acidithiobacillus</taxon>
    </lineage>
</organism>
<dbReference type="Proteomes" id="UP000363590">
    <property type="component" value="Chromosome"/>
</dbReference>
<evidence type="ECO:0000313" key="3">
    <source>
        <dbReference type="Proteomes" id="UP000363590"/>
    </source>
</evidence>
<evidence type="ECO:0000256" key="1">
    <source>
        <dbReference type="SAM" id="Phobius"/>
    </source>
</evidence>
<proteinExistence type="predicted"/>
<keyword evidence="1" id="KW-0812">Transmembrane</keyword>
<dbReference type="RefSeq" id="WP_153940654.1">
    <property type="nucleotide sequence ID" value="NZ_CP045571.1"/>
</dbReference>
<evidence type="ECO:0000313" key="2">
    <source>
        <dbReference type="EMBL" id="QFX96062.1"/>
    </source>
</evidence>
<keyword evidence="1" id="KW-1133">Transmembrane helix</keyword>
<sequence length="245" mass="27632">MEFTYPIFWRRGFANIGVTDVLAYWIQHRDSQDMRGQRVLRYLREVYGSGLYLPWLDTLILIVGVCGNLLAGIIVLTAAWFGAHGERIPISLNGYILPAVMGSLFPLLVLYLGKWRSLLARRRSAAIERLFGDKAQAAAYGSALSASLRKRGSPSLWAFPMGSDGFLTRFDSESRWAIFAAFLLIFYQGNNVPELLMGAIILVVIFFLSFNIIGIYMAFGPWKTAPNMTYPVSVFLEDMRSFGFR</sequence>
<dbReference type="EMBL" id="CP045571">
    <property type="protein sequence ID" value="QFX96062.1"/>
    <property type="molecule type" value="Genomic_DNA"/>
</dbReference>